<sequence>MPILWLIIIGVAAGYLTTRMMKMETNIIVTIAIGIAGALVGGLVLGILLRVMGMMSGLIGAILGALLLIWLWQTYFKGGK</sequence>
<proteinExistence type="predicted"/>
<feature type="transmembrane region" description="Helical" evidence="1">
    <location>
        <begin position="27"/>
        <end position="48"/>
    </location>
</feature>
<evidence type="ECO:0008006" key="3">
    <source>
        <dbReference type="Google" id="ProtNLM"/>
    </source>
</evidence>
<dbReference type="AlphaFoldDB" id="A0A3B0SCC8"/>
<reference evidence="2" key="1">
    <citation type="submission" date="2018-06" db="EMBL/GenBank/DDBJ databases">
        <authorList>
            <person name="Zhirakovskaya E."/>
        </authorList>
    </citation>
    <scope>NUCLEOTIDE SEQUENCE</scope>
</reference>
<keyword evidence="1" id="KW-0472">Membrane</keyword>
<keyword evidence="1" id="KW-1133">Transmembrane helix</keyword>
<accession>A0A3B0SCC8</accession>
<dbReference type="EMBL" id="UOEG01000266">
    <property type="protein sequence ID" value="VAW03921.1"/>
    <property type="molecule type" value="Genomic_DNA"/>
</dbReference>
<keyword evidence="1" id="KW-0812">Transmembrane</keyword>
<protein>
    <recommendedName>
        <fullName evidence="3">Transglycosylase associated protein</fullName>
    </recommendedName>
</protein>
<feature type="transmembrane region" description="Helical" evidence="1">
    <location>
        <begin position="54"/>
        <end position="72"/>
    </location>
</feature>
<organism evidence="2">
    <name type="scientific">hydrothermal vent metagenome</name>
    <dbReference type="NCBI Taxonomy" id="652676"/>
    <lineage>
        <taxon>unclassified sequences</taxon>
        <taxon>metagenomes</taxon>
        <taxon>ecological metagenomes</taxon>
    </lineage>
</organism>
<evidence type="ECO:0000313" key="2">
    <source>
        <dbReference type="EMBL" id="VAW03921.1"/>
    </source>
</evidence>
<gene>
    <name evidence="2" type="ORF">MNBD_ALPHA07-1436</name>
</gene>
<evidence type="ECO:0000256" key="1">
    <source>
        <dbReference type="SAM" id="Phobius"/>
    </source>
</evidence>
<name>A0A3B0SCC8_9ZZZZ</name>